<dbReference type="OrthoDB" id="3794517at2759"/>
<organism evidence="4 5">
    <name type="scientific">Periconia macrospinosa</name>
    <dbReference type="NCBI Taxonomy" id="97972"/>
    <lineage>
        <taxon>Eukaryota</taxon>
        <taxon>Fungi</taxon>
        <taxon>Dikarya</taxon>
        <taxon>Ascomycota</taxon>
        <taxon>Pezizomycotina</taxon>
        <taxon>Dothideomycetes</taxon>
        <taxon>Pleosporomycetidae</taxon>
        <taxon>Pleosporales</taxon>
        <taxon>Massarineae</taxon>
        <taxon>Periconiaceae</taxon>
        <taxon>Periconia</taxon>
    </lineage>
</organism>
<keyword evidence="2" id="KW-1133">Transmembrane helix</keyword>
<evidence type="ECO:0000313" key="5">
    <source>
        <dbReference type="Proteomes" id="UP000244855"/>
    </source>
</evidence>
<feature type="signal peptide" evidence="3">
    <location>
        <begin position="1"/>
        <end position="19"/>
    </location>
</feature>
<keyword evidence="5" id="KW-1185">Reference proteome</keyword>
<evidence type="ECO:0008006" key="6">
    <source>
        <dbReference type="Google" id="ProtNLM"/>
    </source>
</evidence>
<dbReference type="Proteomes" id="UP000244855">
    <property type="component" value="Unassembled WGS sequence"/>
</dbReference>
<gene>
    <name evidence="4" type="ORF">DM02DRAFT_666382</name>
</gene>
<evidence type="ECO:0000256" key="1">
    <source>
        <dbReference type="SAM" id="MobiDB-lite"/>
    </source>
</evidence>
<feature type="transmembrane region" description="Helical" evidence="2">
    <location>
        <begin position="170"/>
        <end position="193"/>
    </location>
</feature>
<evidence type="ECO:0000256" key="2">
    <source>
        <dbReference type="SAM" id="Phobius"/>
    </source>
</evidence>
<dbReference type="STRING" id="97972.A0A2V1EF22"/>
<sequence>MLMIFTFLLAASGLLSVSARKTSIFIDQIPLYSKLPECAENRISAIVRAQSSGCGDSQALTSFECFCIDQSTMMASIISRDVQSQCGASMTASGSVSLVTPLPQVTQAVDVFNSYCERSTELSLYQEARTSSSSSFNQVTVTATPTLTSSIVSPTSTPETFASKTNSVPIVAVVVPSIIAALAVAAIVGFLFWRRRKRSTPPTEHPRPQLVEAPDNSTTSYASNPKYISPPPPPAAPVTSSDYGRHNHSPGSGWPVVPSGWRSESQDRFELENKEKIQPVELDSGNVVTFKKGKKGEK</sequence>
<evidence type="ECO:0000256" key="3">
    <source>
        <dbReference type="SAM" id="SignalP"/>
    </source>
</evidence>
<evidence type="ECO:0000313" key="4">
    <source>
        <dbReference type="EMBL" id="PVI07915.1"/>
    </source>
</evidence>
<dbReference type="EMBL" id="KZ805302">
    <property type="protein sequence ID" value="PVI07915.1"/>
    <property type="molecule type" value="Genomic_DNA"/>
</dbReference>
<accession>A0A2V1EF22</accession>
<proteinExistence type="predicted"/>
<keyword evidence="2" id="KW-0812">Transmembrane</keyword>
<reference evidence="4 5" key="1">
    <citation type="journal article" date="2018" name="Sci. Rep.">
        <title>Comparative genomics provides insights into the lifestyle and reveals functional heterogeneity of dark septate endophytic fungi.</title>
        <authorList>
            <person name="Knapp D.G."/>
            <person name="Nemeth J.B."/>
            <person name="Barry K."/>
            <person name="Hainaut M."/>
            <person name="Henrissat B."/>
            <person name="Johnson J."/>
            <person name="Kuo A."/>
            <person name="Lim J.H.P."/>
            <person name="Lipzen A."/>
            <person name="Nolan M."/>
            <person name="Ohm R.A."/>
            <person name="Tamas L."/>
            <person name="Grigoriev I.V."/>
            <person name="Spatafora J.W."/>
            <person name="Nagy L.G."/>
            <person name="Kovacs G.M."/>
        </authorList>
    </citation>
    <scope>NUCLEOTIDE SEQUENCE [LARGE SCALE GENOMIC DNA]</scope>
    <source>
        <strain evidence="4 5">DSE2036</strain>
    </source>
</reference>
<keyword evidence="3" id="KW-0732">Signal</keyword>
<feature type="region of interest" description="Disordered" evidence="1">
    <location>
        <begin position="198"/>
        <end position="298"/>
    </location>
</feature>
<feature type="chain" id="PRO_5016150162" description="Extracellular membrane protein CFEM domain-containing protein" evidence="3">
    <location>
        <begin position="20"/>
        <end position="298"/>
    </location>
</feature>
<keyword evidence="2" id="KW-0472">Membrane</keyword>
<name>A0A2V1EF22_9PLEO</name>
<feature type="compositionally biased region" description="Basic and acidic residues" evidence="1">
    <location>
        <begin position="264"/>
        <end position="278"/>
    </location>
</feature>
<dbReference type="AlphaFoldDB" id="A0A2V1EF22"/>
<protein>
    <recommendedName>
        <fullName evidence="6">Extracellular membrane protein CFEM domain-containing protein</fullName>
    </recommendedName>
</protein>